<feature type="transmembrane region" description="Helical" evidence="1">
    <location>
        <begin position="117"/>
        <end position="136"/>
    </location>
</feature>
<feature type="transmembrane region" description="Helical" evidence="1">
    <location>
        <begin position="23"/>
        <end position="41"/>
    </location>
</feature>
<dbReference type="AlphaFoldDB" id="A0A3N2CW71"/>
<dbReference type="EMBL" id="RKHO01000001">
    <property type="protein sequence ID" value="ROR91780.1"/>
    <property type="molecule type" value="Genomic_DNA"/>
</dbReference>
<name>A0A3N2CW71_9ACTN</name>
<comment type="caution">
    <text evidence="2">The sequence shown here is derived from an EMBL/GenBank/DDBJ whole genome shotgun (WGS) entry which is preliminary data.</text>
</comment>
<proteinExistence type="predicted"/>
<keyword evidence="3" id="KW-1185">Reference proteome</keyword>
<protein>
    <submittedName>
        <fullName evidence="2">Uncharacterized protein</fullName>
    </submittedName>
</protein>
<keyword evidence="1" id="KW-0812">Transmembrane</keyword>
<dbReference type="Proteomes" id="UP000281738">
    <property type="component" value="Unassembled WGS sequence"/>
</dbReference>
<dbReference type="RefSeq" id="WP_123391392.1">
    <property type="nucleotide sequence ID" value="NZ_RKHO01000001.1"/>
</dbReference>
<feature type="transmembrane region" description="Helical" evidence="1">
    <location>
        <begin position="61"/>
        <end position="81"/>
    </location>
</feature>
<sequence length="138" mass="15283">MPIQRTSAKVAFRRPWPGTRRGLKLWLLSIVIGLLGFNYIVSPVPTSTEQALTLPGEVMPLEWWGIGIVGLCVVAGFCSYCHMGRDRYGYYMLSVFAVAWGTAYLVSPFLFDASTRAFSGALSWYVIFGFLVLSAGDE</sequence>
<keyword evidence="1" id="KW-1133">Transmembrane helix</keyword>
<gene>
    <name evidence="2" type="ORF">EDD33_2655</name>
</gene>
<reference evidence="2 3" key="1">
    <citation type="submission" date="2018-11" db="EMBL/GenBank/DDBJ databases">
        <title>Sequencing the genomes of 1000 actinobacteria strains.</title>
        <authorList>
            <person name="Klenk H.-P."/>
        </authorList>
    </citation>
    <scope>NUCLEOTIDE SEQUENCE [LARGE SCALE GENOMIC DNA]</scope>
    <source>
        <strain evidence="2 3">DSM 12652</strain>
    </source>
</reference>
<keyword evidence="1" id="KW-0472">Membrane</keyword>
<evidence type="ECO:0000313" key="2">
    <source>
        <dbReference type="EMBL" id="ROR91780.1"/>
    </source>
</evidence>
<evidence type="ECO:0000256" key="1">
    <source>
        <dbReference type="SAM" id="Phobius"/>
    </source>
</evidence>
<organism evidence="2 3">
    <name type="scientific">Nocardioides aurantiacus</name>
    <dbReference type="NCBI Taxonomy" id="86796"/>
    <lineage>
        <taxon>Bacteria</taxon>
        <taxon>Bacillati</taxon>
        <taxon>Actinomycetota</taxon>
        <taxon>Actinomycetes</taxon>
        <taxon>Propionibacteriales</taxon>
        <taxon>Nocardioidaceae</taxon>
        <taxon>Nocardioides</taxon>
    </lineage>
</organism>
<evidence type="ECO:0000313" key="3">
    <source>
        <dbReference type="Proteomes" id="UP000281738"/>
    </source>
</evidence>
<feature type="transmembrane region" description="Helical" evidence="1">
    <location>
        <begin position="88"/>
        <end position="111"/>
    </location>
</feature>
<accession>A0A3N2CW71</accession>